<sequence length="252" mass="28223">MDIQMTQTLMATVELMNTTLDTAPDSWRDHLQAIRTTTDDFELADTTPDEERRRWQIPLISVFQRVAFADADNGPIPDIADWCLRQLLTLLHVYPSDVEILDCKSQLHLNESSLTFTVIGRNWLLRAQQPLASIAQAENDSSSGDPSTFGEPDAITRTISETERRLYDADYVEARRLLVQAADYLKRAVDAALAEARLTETLLSTVSAISIILAIAKSIKAAKAFRSLDNVMSARDINGDSRANERYPEHNT</sequence>
<dbReference type="GeneID" id="6346339"/>
<name>A0A834VM73_9PLEO</name>
<dbReference type="AlphaFoldDB" id="A0A834VM73"/>
<dbReference type="Proteomes" id="UP000245464">
    <property type="component" value="Chromosome 8"/>
</dbReference>
<dbReference type="EMBL" id="NQIK02000008">
    <property type="protein sequence ID" value="KAF7566977.1"/>
    <property type="molecule type" value="Genomic_DNA"/>
</dbReference>
<dbReference type="KEGG" id="ptrr:6346339"/>
<gene>
    <name evidence="1" type="ORF">PtrM4_135680</name>
</gene>
<organism evidence="1 2">
    <name type="scientific">Pyrenophora tritici-repentis</name>
    <dbReference type="NCBI Taxonomy" id="45151"/>
    <lineage>
        <taxon>Eukaryota</taxon>
        <taxon>Fungi</taxon>
        <taxon>Dikarya</taxon>
        <taxon>Ascomycota</taxon>
        <taxon>Pezizomycotina</taxon>
        <taxon>Dothideomycetes</taxon>
        <taxon>Pleosporomycetidae</taxon>
        <taxon>Pleosporales</taxon>
        <taxon>Pleosporineae</taxon>
        <taxon>Pleosporaceae</taxon>
        <taxon>Pyrenophora</taxon>
    </lineage>
</organism>
<protein>
    <submittedName>
        <fullName evidence="1">Uncharacterized protein</fullName>
    </submittedName>
</protein>
<comment type="caution">
    <text evidence="1">The sequence shown here is derived from an EMBL/GenBank/DDBJ whole genome shotgun (WGS) entry which is preliminary data.</text>
</comment>
<accession>A0A834VM73</accession>
<reference evidence="1 2" key="1">
    <citation type="journal article" date="2018" name="BMC Genomics">
        <title>Comparative genomics of the wheat fungal pathogen Pyrenophora tritici-repentis reveals chromosomal variations and genome plasticity.</title>
        <authorList>
            <person name="Moolhuijzen P."/>
            <person name="See P.T."/>
            <person name="Hane J.K."/>
            <person name="Shi G."/>
            <person name="Liu Z."/>
            <person name="Oliver R.P."/>
            <person name="Moffat C.S."/>
        </authorList>
    </citation>
    <scope>NUCLEOTIDE SEQUENCE [LARGE SCALE GENOMIC DNA]</scope>
    <source>
        <strain evidence="1">M4</strain>
    </source>
</reference>
<dbReference type="RefSeq" id="XP_065960189.1">
    <property type="nucleotide sequence ID" value="XM_066109267.1"/>
</dbReference>
<evidence type="ECO:0000313" key="1">
    <source>
        <dbReference type="EMBL" id="KAF7566977.1"/>
    </source>
</evidence>
<evidence type="ECO:0000313" key="2">
    <source>
        <dbReference type="Proteomes" id="UP000245464"/>
    </source>
</evidence>
<proteinExistence type="predicted"/>